<dbReference type="HAMAP" id="MF_01818">
    <property type="entry name" value="RNase_Z_BN"/>
    <property type="match status" value="1"/>
</dbReference>
<dbReference type="GeneID" id="9597483"/>
<dbReference type="SUPFAM" id="SSF56281">
    <property type="entry name" value="Metallo-hydrolase/oxidoreductase"/>
    <property type="match status" value="1"/>
</dbReference>
<keyword evidence="10" id="KW-1185">Reference proteome</keyword>
<dbReference type="InterPro" id="IPR036866">
    <property type="entry name" value="RibonucZ/Hydroxyglut_hydro"/>
</dbReference>
<accession>D8PPD8</accession>
<comment type="cofactor">
    <cofactor evidence="1">
        <name>Zn(2+)</name>
        <dbReference type="ChEBI" id="CHEBI:29105"/>
    </cofactor>
</comment>
<dbReference type="PANTHER" id="PTHR46018:SF2">
    <property type="entry name" value="ZINC PHOSPHODIESTERASE ELAC PROTEIN 1"/>
    <property type="match status" value="1"/>
</dbReference>
<dbReference type="CDD" id="cd07717">
    <property type="entry name" value="RNaseZ_ZiPD-like_MBL-fold"/>
    <property type="match status" value="1"/>
</dbReference>
<dbReference type="HOGENOM" id="CLU_031317_2_2_1"/>
<evidence type="ECO:0000256" key="4">
    <source>
        <dbReference type="ARBA" id="ARBA00022722"/>
    </source>
</evidence>
<evidence type="ECO:0000256" key="7">
    <source>
        <dbReference type="ARBA" id="ARBA00022801"/>
    </source>
</evidence>
<name>D8PPD8_SCHCM</name>
<dbReference type="KEGG" id="scm:SCHCO_02621663"/>
<evidence type="ECO:0000256" key="1">
    <source>
        <dbReference type="ARBA" id="ARBA00001947"/>
    </source>
</evidence>
<dbReference type="Pfam" id="PF23023">
    <property type="entry name" value="Anti-Pycsar_Apyc1"/>
    <property type="match status" value="1"/>
</dbReference>
<dbReference type="GO" id="GO:0042781">
    <property type="term" value="F:3'-tRNA processing endoribonuclease activity"/>
    <property type="evidence" value="ECO:0007669"/>
    <property type="project" value="TreeGrafter"/>
</dbReference>
<dbReference type="eggNOG" id="KOG2121">
    <property type="taxonomic scope" value="Eukaryota"/>
</dbReference>
<keyword evidence="3" id="KW-0819">tRNA processing</keyword>
<evidence type="ECO:0000256" key="5">
    <source>
        <dbReference type="ARBA" id="ARBA00022723"/>
    </source>
</evidence>
<protein>
    <submittedName>
        <fullName evidence="9">Uncharacterized protein</fullName>
    </submittedName>
</protein>
<dbReference type="InterPro" id="IPR013471">
    <property type="entry name" value="RNase_Z/BN"/>
</dbReference>
<sequence length="382" mass="41610">MAPTDPIVVTFLGTVSAVPSLTRSNSSLALRLNEDVWLFDCGEATLRQLQRSRVKMGSIRKIFITHLHADHICGLIPLLCTILDSIGGTAGDSGAAGSTANSNAHPLEIYGPRGLRAYIRSGLTYTHSFIQKPYVVHELRCPSDPDFQSALPLQPQEHEGRDIAQGEENVWRDVFTGKRLSVSAAPLLHTCPCVGYVVHEAPMPGRMNPKLYESHIKRNGITKKVGHLYGRLSRGEAITLPDGTVLHGPPPRPGRKIVILGDTHDPSAIAPLAMDADLLVHEATLAHLPGVDPSTKRADTYESVEERAKSRGHSTPQMAGAFAKRIGAKRLVLNHFSRRYSGGRDARARNIMEAIGRLAEGEFGKPVECARDLDEFVVKLAN</sequence>
<evidence type="ECO:0000256" key="8">
    <source>
        <dbReference type="ARBA" id="ARBA00022833"/>
    </source>
</evidence>
<dbReference type="Proteomes" id="UP000007431">
    <property type="component" value="Unassembled WGS sequence"/>
</dbReference>
<dbReference type="GO" id="GO:0005634">
    <property type="term" value="C:nucleus"/>
    <property type="evidence" value="ECO:0007669"/>
    <property type="project" value="TreeGrafter"/>
</dbReference>
<dbReference type="EMBL" id="GL377302">
    <property type="protein sequence ID" value="EFJ01605.1"/>
    <property type="molecule type" value="Genomic_DNA"/>
</dbReference>
<dbReference type="Gene3D" id="3.60.15.10">
    <property type="entry name" value="Ribonuclease Z/Hydroxyacylglutathione hydrolase-like"/>
    <property type="match status" value="1"/>
</dbReference>
<dbReference type="OMA" id="EEWREPC"/>
<evidence type="ECO:0000256" key="3">
    <source>
        <dbReference type="ARBA" id="ARBA00022694"/>
    </source>
</evidence>
<evidence type="ECO:0000313" key="10">
    <source>
        <dbReference type="Proteomes" id="UP000007431"/>
    </source>
</evidence>
<evidence type="ECO:0000313" key="9">
    <source>
        <dbReference type="EMBL" id="EFJ01605.1"/>
    </source>
</evidence>
<keyword evidence="7" id="KW-0378">Hydrolase</keyword>
<dbReference type="InParanoid" id="D8PPD8"/>
<comment type="subunit">
    <text evidence="2">Homodimer.</text>
</comment>
<keyword evidence="4" id="KW-0540">Nuclease</keyword>
<dbReference type="PANTHER" id="PTHR46018">
    <property type="entry name" value="ZINC PHOSPHODIESTERASE ELAC PROTEIN 1"/>
    <property type="match status" value="1"/>
</dbReference>
<dbReference type="VEuPathDB" id="FungiDB:SCHCODRAFT_02621663"/>
<evidence type="ECO:0000256" key="2">
    <source>
        <dbReference type="ARBA" id="ARBA00011738"/>
    </source>
</evidence>
<dbReference type="RefSeq" id="XP_003036507.1">
    <property type="nucleotide sequence ID" value="XM_003036461.1"/>
</dbReference>
<feature type="non-terminal residue" evidence="9">
    <location>
        <position position="382"/>
    </location>
</feature>
<keyword evidence="6" id="KW-0255">Endonuclease</keyword>
<reference evidence="9 10" key="1">
    <citation type="journal article" date="2010" name="Nat. Biotechnol.">
        <title>Genome sequence of the model mushroom Schizophyllum commune.</title>
        <authorList>
            <person name="Ohm R.A."/>
            <person name="de Jong J.F."/>
            <person name="Lugones L.G."/>
            <person name="Aerts A."/>
            <person name="Kothe E."/>
            <person name="Stajich J.E."/>
            <person name="de Vries R.P."/>
            <person name="Record E."/>
            <person name="Levasseur A."/>
            <person name="Baker S.E."/>
            <person name="Bartholomew K.A."/>
            <person name="Coutinho P.M."/>
            <person name="Erdmann S."/>
            <person name="Fowler T.J."/>
            <person name="Gathman A.C."/>
            <person name="Lombard V."/>
            <person name="Henrissat B."/>
            <person name="Knabe N."/>
            <person name="Kuees U."/>
            <person name="Lilly W.W."/>
            <person name="Lindquist E."/>
            <person name="Lucas S."/>
            <person name="Magnuson J.K."/>
            <person name="Piumi F."/>
            <person name="Raudaskoski M."/>
            <person name="Salamov A."/>
            <person name="Schmutz J."/>
            <person name="Schwarze F.W.M.R."/>
            <person name="vanKuyk P.A."/>
            <person name="Horton J.S."/>
            <person name="Grigoriev I.V."/>
            <person name="Woesten H.A.B."/>
        </authorList>
    </citation>
    <scope>NUCLEOTIDE SEQUENCE [LARGE SCALE GENOMIC DNA]</scope>
    <source>
        <strain evidence="10">H4-8 / FGSC 9210</strain>
    </source>
</reference>
<evidence type="ECO:0000256" key="6">
    <source>
        <dbReference type="ARBA" id="ARBA00022759"/>
    </source>
</evidence>
<dbReference type="AlphaFoldDB" id="D8PPD8"/>
<proteinExistence type="inferred from homology"/>
<dbReference type="STRING" id="578458.D8PPD8"/>
<dbReference type="OrthoDB" id="527344at2759"/>
<keyword evidence="8" id="KW-0862">Zinc</keyword>
<dbReference type="GO" id="GO:0046872">
    <property type="term" value="F:metal ion binding"/>
    <property type="evidence" value="ECO:0007669"/>
    <property type="project" value="UniProtKB-KW"/>
</dbReference>
<keyword evidence="5" id="KW-0479">Metal-binding</keyword>
<gene>
    <name evidence="9" type="ORF">SCHCODRAFT_102508</name>
</gene>
<organism evidence="10">
    <name type="scientific">Schizophyllum commune (strain H4-8 / FGSC 9210)</name>
    <name type="common">Split gill fungus</name>
    <dbReference type="NCBI Taxonomy" id="578458"/>
    <lineage>
        <taxon>Eukaryota</taxon>
        <taxon>Fungi</taxon>
        <taxon>Dikarya</taxon>
        <taxon>Basidiomycota</taxon>
        <taxon>Agaricomycotina</taxon>
        <taxon>Agaricomycetes</taxon>
        <taxon>Agaricomycetidae</taxon>
        <taxon>Agaricales</taxon>
        <taxon>Schizophyllaceae</taxon>
        <taxon>Schizophyllum</taxon>
    </lineage>
</organism>